<dbReference type="InterPro" id="IPR036412">
    <property type="entry name" value="HAD-like_sf"/>
</dbReference>
<reference evidence="2 3" key="1">
    <citation type="submission" date="2020-05" db="EMBL/GenBank/DDBJ databases">
        <title>Flexivirga sp. ID2601S isolated from air conditioner.</title>
        <authorList>
            <person name="Kim D.H."/>
        </authorList>
    </citation>
    <scope>NUCLEOTIDE SEQUENCE [LARGE SCALE GENOMIC DNA]</scope>
    <source>
        <strain evidence="2 3">ID2601S</strain>
    </source>
</reference>
<dbReference type="GO" id="GO:0016791">
    <property type="term" value="F:phosphatase activity"/>
    <property type="evidence" value="ECO:0007669"/>
    <property type="project" value="InterPro"/>
</dbReference>
<protein>
    <submittedName>
        <fullName evidence="2">HAD-IIIA family hydrolase</fullName>
    </submittedName>
</protein>
<evidence type="ECO:0000259" key="1">
    <source>
        <dbReference type="Pfam" id="PF00535"/>
    </source>
</evidence>
<gene>
    <name evidence="2" type="ORF">HJ588_16635</name>
</gene>
<evidence type="ECO:0000313" key="2">
    <source>
        <dbReference type="EMBL" id="NNG40887.1"/>
    </source>
</evidence>
<dbReference type="NCBIfam" id="TIGR01662">
    <property type="entry name" value="HAD-SF-IIIA"/>
    <property type="match status" value="1"/>
</dbReference>
<dbReference type="Gene3D" id="3.40.50.1000">
    <property type="entry name" value="HAD superfamily/HAD-like"/>
    <property type="match status" value="1"/>
</dbReference>
<sequence>MTQTLGVVIPTSDESSLRPLLTSLAGEPAARVAQVVIVDDRSNPLPDIAIPPELTSRTDVQVVRSWGRGLPAAANLGWRLCDTEWVVFLPTDARVTPDWAAGLTRELTAAGTRTGLSQGQGSADHAGHDADSPWRLADLAARKDALNDVGGFDERYRCGSRAAVDLALRMHREGWLLRQDARQLDHPVPQPDRPAGAIVQERCMSDDALLRHMHGRGWRRAIGAPRSRFPWYAGTTAAAVAANLAAAARGMGLPIPRRVPLVAAGAAVASTAALAAACVIRPESGGARSWRAAAASVVVPPVAVAQRLRGELRHRVAAAWPTEVLAVLFERDGTLIRDLPLNTDPDRVQPLPGARAAVDRLRRKGVRVGLMASETAVGAGDVSRSQMRAVNEQVDRLLGPFDTWQLCAHPPDVACSCRLPEPGMPRRAAGDLDVPVNALAVVGHLGADVTSALRAGARSVLVPDPSTTDADIAAAPRTAGDLGTAIDLILRGDVP</sequence>
<evidence type="ECO:0000313" key="3">
    <source>
        <dbReference type="Proteomes" id="UP000557772"/>
    </source>
</evidence>
<comment type="caution">
    <text evidence="2">The sequence shown here is derived from an EMBL/GenBank/DDBJ whole genome shotgun (WGS) entry which is preliminary data.</text>
</comment>
<dbReference type="InterPro" id="IPR006549">
    <property type="entry name" value="HAD-SF_hydro_IIIA"/>
</dbReference>
<name>A0A849AM71_9MICO</name>
<dbReference type="Pfam" id="PF13242">
    <property type="entry name" value="Hydrolase_like"/>
    <property type="match status" value="1"/>
</dbReference>
<dbReference type="InterPro" id="IPR001173">
    <property type="entry name" value="Glyco_trans_2-like"/>
</dbReference>
<dbReference type="InterPro" id="IPR004446">
    <property type="entry name" value="Heptose_bisP_phosphatase"/>
</dbReference>
<proteinExistence type="predicted"/>
<dbReference type="PANTHER" id="PTHR42891:SF1">
    <property type="entry name" value="D-GLYCERO-BETA-D-MANNO-HEPTOSE-1,7-BISPHOSPHATE 7-PHOSPHATASE"/>
    <property type="match status" value="1"/>
</dbReference>
<dbReference type="PANTHER" id="PTHR42891">
    <property type="entry name" value="D-GLYCERO-BETA-D-MANNO-HEPTOSE-1,7-BISPHOSPHATE 7-PHOSPHATASE"/>
    <property type="match status" value="1"/>
</dbReference>
<dbReference type="Pfam" id="PF00535">
    <property type="entry name" value="Glycos_transf_2"/>
    <property type="match status" value="1"/>
</dbReference>
<dbReference type="InterPro" id="IPR029044">
    <property type="entry name" value="Nucleotide-diphossugar_trans"/>
</dbReference>
<dbReference type="SUPFAM" id="SSF53448">
    <property type="entry name" value="Nucleotide-diphospho-sugar transferases"/>
    <property type="match status" value="1"/>
</dbReference>
<dbReference type="RefSeq" id="WP_171157688.1">
    <property type="nucleotide sequence ID" value="NZ_JABENB010000003.1"/>
</dbReference>
<feature type="domain" description="Glycosyltransferase 2-like" evidence="1">
    <location>
        <begin position="7"/>
        <end position="109"/>
    </location>
</feature>
<dbReference type="InterPro" id="IPR023214">
    <property type="entry name" value="HAD_sf"/>
</dbReference>
<keyword evidence="3" id="KW-1185">Reference proteome</keyword>
<organism evidence="2 3">
    <name type="scientific">Flexivirga aerilata</name>
    <dbReference type="NCBI Taxonomy" id="1656889"/>
    <lineage>
        <taxon>Bacteria</taxon>
        <taxon>Bacillati</taxon>
        <taxon>Actinomycetota</taxon>
        <taxon>Actinomycetes</taxon>
        <taxon>Micrococcales</taxon>
        <taxon>Dermacoccaceae</taxon>
        <taxon>Flexivirga</taxon>
    </lineage>
</organism>
<dbReference type="SUPFAM" id="SSF56784">
    <property type="entry name" value="HAD-like"/>
    <property type="match status" value="1"/>
</dbReference>
<dbReference type="GO" id="GO:0005975">
    <property type="term" value="P:carbohydrate metabolic process"/>
    <property type="evidence" value="ECO:0007669"/>
    <property type="project" value="InterPro"/>
</dbReference>
<dbReference type="EMBL" id="JABENB010000003">
    <property type="protein sequence ID" value="NNG40887.1"/>
    <property type="molecule type" value="Genomic_DNA"/>
</dbReference>
<dbReference type="Gene3D" id="3.90.550.10">
    <property type="entry name" value="Spore Coat Polysaccharide Biosynthesis Protein SpsA, Chain A"/>
    <property type="match status" value="1"/>
</dbReference>
<keyword evidence="2" id="KW-0378">Hydrolase</keyword>
<dbReference type="AlphaFoldDB" id="A0A849AM71"/>
<dbReference type="Proteomes" id="UP000557772">
    <property type="component" value="Unassembled WGS sequence"/>
</dbReference>
<accession>A0A849AM71</accession>